<feature type="transmembrane region" description="Helical" evidence="1">
    <location>
        <begin position="20"/>
        <end position="40"/>
    </location>
</feature>
<sequence>MMQGRIDSAATASGVPDPALAVGILILGVAGAVWGMHGAFDLRGWRTRTVERLRRTDSITLDLRGTGPTIEGMDHFFRLVGWLMIISGAGAVVLGVVGLST</sequence>
<keyword evidence="1" id="KW-1133">Transmembrane helix</keyword>
<feature type="transmembrane region" description="Helical" evidence="1">
    <location>
        <begin position="79"/>
        <end position="99"/>
    </location>
</feature>
<name>A0A1T3NI09_9ACTN</name>
<evidence type="ECO:0000313" key="2">
    <source>
        <dbReference type="EMBL" id="OPC76484.1"/>
    </source>
</evidence>
<evidence type="ECO:0000256" key="1">
    <source>
        <dbReference type="SAM" id="Phobius"/>
    </source>
</evidence>
<dbReference type="EMBL" id="MWQN01000006">
    <property type="protein sequence ID" value="OPC76484.1"/>
    <property type="molecule type" value="Genomic_DNA"/>
</dbReference>
<comment type="caution">
    <text evidence="2">The sequence shown here is derived from an EMBL/GenBank/DDBJ whole genome shotgun (WGS) entry which is preliminary data.</text>
</comment>
<protein>
    <submittedName>
        <fullName evidence="2">Uncharacterized protein</fullName>
    </submittedName>
</protein>
<accession>A0A1T3NI09</accession>
<evidence type="ECO:0000313" key="3">
    <source>
        <dbReference type="Proteomes" id="UP000190037"/>
    </source>
</evidence>
<gene>
    <name evidence="2" type="ORF">B4N89_46480</name>
</gene>
<proteinExistence type="predicted"/>
<keyword evidence="1" id="KW-0812">Transmembrane</keyword>
<keyword evidence="3" id="KW-1185">Reference proteome</keyword>
<reference evidence="2 3" key="1">
    <citation type="submission" date="2017-03" db="EMBL/GenBank/DDBJ databases">
        <title>Draft genome sequence of Streptomyces scabrisporus NF3, endophyte isolated from Amphipterygium adstringens.</title>
        <authorList>
            <person name="Vazquez M."/>
            <person name="Ceapa C.D."/>
            <person name="Rodriguez Luna D."/>
            <person name="Sanchez Esquivel S."/>
        </authorList>
    </citation>
    <scope>NUCLEOTIDE SEQUENCE [LARGE SCALE GENOMIC DNA]</scope>
    <source>
        <strain evidence="2 3">NF3</strain>
    </source>
</reference>
<organism evidence="2 3">
    <name type="scientific">Embleya scabrispora</name>
    <dbReference type="NCBI Taxonomy" id="159449"/>
    <lineage>
        <taxon>Bacteria</taxon>
        <taxon>Bacillati</taxon>
        <taxon>Actinomycetota</taxon>
        <taxon>Actinomycetes</taxon>
        <taxon>Kitasatosporales</taxon>
        <taxon>Streptomycetaceae</taxon>
        <taxon>Embleya</taxon>
    </lineage>
</organism>
<dbReference type="AlphaFoldDB" id="A0A1T3NI09"/>
<keyword evidence="1" id="KW-0472">Membrane</keyword>
<dbReference type="Proteomes" id="UP000190037">
    <property type="component" value="Unassembled WGS sequence"/>
</dbReference>